<accession>A0ACA9Y598</accession>
<gene>
    <name evidence="1" type="ORF">CLIB1444_03S00386</name>
</gene>
<protein>
    <submittedName>
        <fullName evidence="1">Dipeptidase Tcpjp</fullName>
    </submittedName>
</protein>
<dbReference type="Proteomes" id="UP001152531">
    <property type="component" value="Unassembled WGS sequence"/>
</dbReference>
<name>A0ACA9Y598_9ASCO</name>
<organism evidence="1 2">
    <name type="scientific">[Candida] jaroonii</name>
    <dbReference type="NCBI Taxonomy" id="467808"/>
    <lineage>
        <taxon>Eukaryota</taxon>
        <taxon>Fungi</taxon>
        <taxon>Dikarya</taxon>
        <taxon>Ascomycota</taxon>
        <taxon>Saccharomycotina</taxon>
        <taxon>Pichiomycetes</taxon>
        <taxon>Debaryomycetaceae</taxon>
        <taxon>Yamadazyma</taxon>
    </lineage>
</organism>
<evidence type="ECO:0000313" key="1">
    <source>
        <dbReference type="EMBL" id="CAH6719918.1"/>
    </source>
</evidence>
<reference evidence="1" key="1">
    <citation type="submission" date="2022-06" db="EMBL/GenBank/DDBJ databases">
        <authorList>
            <person name="Legras J.-L."/>
            <person name="Devillers H."/>
            <person name="Grondin C."/>
        </authorList>
    </citation>
    <scope>NUCLEOTIDE SEQUENCE</scope>
    <source>
        <strain evidence="1">CLIB 1444</strain>
    </source>
</reference>
<evidence type="ECO:0000313" key="2">
    <source>
        <dbReference type="Proteomes" id="UP001152531"/>
    </source>
</evidence>
<sequence length="423" mass="48184">MPTEFTIDQRFDQLVKKVPVVDTHNDFPYSLRVQLHNELRCDDRFKFDSLLTSHTDLVRMKEGGIGVQFFSVYIECKDPDYLYEDFNKANSAVRDTLEQIDVTKRLVDEYSKELKFVRTADEALNNFLTTGGKQISITLGVEGLHQCDLSLAVVRQYYDLGVRYITLTHNCDNPFATAASSISAGKPDHGLTEYGVDCIEEMNRIGMIVDLSHVSYKTMVDTLEHTKAPVIFSHSSVYNLTNHERNVRDDVFLKLKENGGVCCINFFPSFIKSGASDGFVGSDNPDVPEATIDDAVNHIKYIIDLIGWDHVGLGSDFDGIPCGPKGLEDVSKYPDLVKKVWEVTDANEEQISKLMGLNVLRVWKECERVSESMKNKLPIETNWKDRIWEFHEYCKLFPELYPGAFDVKKNVYNSNQLLDNNKK</sequence>
<comment type="caution">
    <text evidence="1">The sequence shown here is derived from an EMBL/GenBank/DDBJ whole genome shotgun (WGS) entry which is preliminary data.</text>
</comment>
<dbReference type="EMBL" id="CALSDN010000003">
    <property type="protein sequence ID" value="CAH6719918.1"/>
    <property type="molecule type" value="Genomic_DNA"/>
</dbReference>
<keyword evidence="2" id="KW-1185">Reference proteome</keyword>
<proteinExistence type="predicted"/>